<keyword evidence="2" id="KW-1185">Reference proteome</keyword>
<organism evidence="2 3">
    <name type="scientific">Macrostomum lignano</name>
    <dbReference type="NCBI Taxonomy" id="282301"/>
    <lineage>
        <taxon>Eukaryota</taxon>
        <taxon>Metazoa</taxon>
        <taxon>Spiralia</taxon>
        <taxon>Lophotrochozoa</taxon>
        <taxon>Platyhelminthes</taxon>
        <taxon>Rhabditophora</taxon>
        <taxon>Macrostomorpha</taxon>
        <taxon>Macrostomida</taxon>
        <taxon>Macrostomidae</taxon>
        <taxon>Macrostomum</taxon>
    </lineage>
</organism>
<dbReference type="AlphaFoldDB" id="A0A1I8IPG2"/>
<proteinExistence type="predicted"/>
<dbReference type="Proteomes" id="UP000095280">
    <property type="component" value="Unplaced"/>
</dbReference>
<dbReference type="WBParaSite" id="maker-uti_cns_0014462-snap-gene-0.4-mRNA-1">
    <property type="protein sequence ID" value="maker-uti_cns_0014462-snap-gene-0.4-mRNA-1"/>
    <property type="gene ID" value="maker-uti_cns_0014462-snap-gene-0.4"/>
</dbReference>
<evidence type="ECO:0000256" key="1">
    <source>
        <dbReference type="SAM" id="MobiDB-lite"/>
    </source>
</evidence>
<reference evidence="3" key="1">
    <citation type="submission" date="2016-11" db="UniProtKB">
        <authorList>
            <consortium name="WormBaseParasite"/>
        </authorList>
    </citation>
    <scope>IDENTIFICATION</scope>
</reference>
<feature type="compositionally biased region" description="Pro residues" evidence="1">
    <location>
        <begin position="30"/>
        <end position="43"/>
    </location>
</feature>
<protein>
    <submittedName>
        <fullName evidence="3">Uncharacterized protein</fullName>
    </submittedName>
</protein>
<accession>A0A1I8IPG2</accession>
<feature type="region of interest" description="Disordered" evidence="1">
    <location>
        <begin position="1"/>
        <end position="43"/>
    </location>
</feature>
<evidence type="ECO:0000313" key="2">
    <source>
        <dbReference type="Proteomes" id="UP000095280"/>
    </source>
</evidence>
<name>A0A1I8IPG2_9PLAT</name>
<sequence length="178" mass="19203">MPAPRPGRRGSGGRRASGGNSKEAGNSAKPQPPPPPSPPPPPMLMPVVEPAALVLIVFRAPRKHFRQLLWQLIGEGALARNECYSPRNLNRWTLSIATKVRYTEPLGAAMRTISQRLRLVSNGPVAFCLDGFYHGAAEFGNIFGEDVAPKMLLTPGATPAGLRLCNGDNIFMSVQHSE</sequence>
<feature type="compositionally biased region" description="Basic residues" evidence="1">
    <location>
        <begin position="1"/>
        <end position="12"/>
    </location>
</feature>
<evidence type="ECO:0000313" key="3">
    <source>
        <dbReference type="WBParaSite" id="maker-uti_cns_0014462-snap-gene-0.4-mRNA-1"/>
    </source>
</evidence>